<dbReference type="InterPro" id="IPR020846">
    <property type="entry name" value="MFS_dom"/>
</dbReference>
<dbReference type="PANTHER" id="PTHR11360">
    <property type="entry name" value="MONOCARBOXYLATE TRANSPORTER"/>
    <property type="match status" value="1"/>
</dbReference>
<evidence type="ECO:0000313" key="7">
    <source>
        <dbReference type="Proteomes" id="UP000009080"/>
    </source>
</evidence>
<feature type="transmembrane region" description="Helical" evidence="4">
    <location>
        <begin position="51"/>
        <end position="72"/>
    </location>
</feature>
<dbReference type="Proteomes" id="UP000009080">
    <property type="component" value="Chromosome"/>
</dbReference>
<feature type="transmembrane region" description="Helical" evidence="4">
    <location>
        <begin position="167"/>
        <end position="187"/>
    </location>
</feature>
<evidence type="ECO:0000256" key="4">
    <source>
        <dbReference type="SAM" id="Phobius"/>
    </source>
</evidence>
<dbReference type="eggNOG" id="COG2814">
    <property type="taxonomic scope" value="Bacteria"/>
</dbReference>
<feature type="transmembrane region" description="Helical" evidence="4">
    <location>
        <begin position="292"/>
        <end position="310"/>
    </location>
</feature>
<feature type="transmembrane region" description="Helical" evidence="4">
    <location>
        <begin position="227"/>
        <end position="246"/>
    </location>
</feature>
<dbReference type="EMBL" id="CP001614">
    <property type="protein sequence ID" value="ACR12545.1"/>
    <property type="molecule type" value="Genomic_DNA"/>
</dbReference>
<keyword evidence="7" id="KW-1185">Reference proteome</keyword>
<sequence length="410" mass="43583">MPSAFLSNGKYLLAFGFLAVFVGNFGQSFFVGAFGAPIQASLGLTASGYGLIYSLATLLAGTSLMVAGSWIDRISLARFTLFVSIGLILACALFTVAMHPVMLVAALYFLRLCGQGLLPHTGVTVMARCFDSHRGKAISVAASGVPVGEIVLPLLAALLITQFGWQMTWLFVAGFVIVIFLPIYPFLLSRAAAAGYQFNPAPSSVDQGKSNGRAGAARRELLTDRRFWFALPALVAAPFVVTGIFIHQNFVMDQRAWSSDFFAMGFVLYGIVHWVSSIVAGIAVDRFSASRLLPLYNLPMFLALAAVAFLTGDYLVFVLLGLLGVSIGSSGPVGGALWAETYGTARLGTIRSMVASFGVWSTSLSPFLFGLLIDAGVTLTELSAALAVYVLLACILASRSYRVSATVLTR</sequence>
<proteinExistence type="predicted"/>
<organism evidence="6 7">
    <name type="scientific">Teredinibacter turnerae (strain ATCC 39867 / T7901)</name>
    <dbReference type="NCBI Taxonomy" id="377629"/>
    <lineage>
        <taxon>Bacteria</taxon>
        <taxon>Pseudomonadati</taxon>
        <taxon>Pseudomonadota</taxon>
        <taxon>Gammaproteobacteria</taxon>
        <taxon>Cellvibrionales</taxon>
        <taxon>Cellvibrionaceae</taxon>
        <taxon>Teredinibacter</taxon>
    </lineage>
</organism>
<dbReference type="KEGG" id="ttu:TERTU_3566"/>
<dbReference type="SUPFAM" id="SSF103473">
    <property type="entry name" value="MFS general substrate transporter"/>
    <property type="match status" value="1"/>
</dbReference>
<dbReference type="Gene3D" id="1.20.1250.20">
    <property type="entry name" value="MFS general substrate transporter like domains"/>
    <property type="match status" value="1"/>
</dbReference>
<feature type="transmembrane region" description="Helical" evidence="4">
    <location>
        <begin position="316"/>
        <end position="338"/>
    </location>
</feature>
<keyword evidence="1 4" id="KW-0812">Transmembrane</keyword>
<protein>
    <submittedName>
        <fullName evidence="6">Transporter, major facilitator family</fullName>
    </submittedName>
</protein>
<feature type="transmembrane region" description="Helical" evidence="4">
    <location>
        <begin position="105"/>
        <end position="125"/>
    </location>
</feature>
<feature type="transmembrane region" description="Helical" evidence="4">
    <location>
        <begin position="137"/>
        <end position="161"/>
    </location>
</feature>
<evidence type="ECO:0000256" key="1">
    <source>
        <dbReference type="ARBA" id="ARBA00022692"/>
    </source>
</evidence>
<accession>C5BRI5</accession>
<dbReference type="Pfam" id="PF07690">
    <property type="entry name" value="MFS_1"/>
    <property type="match status" value="1"/>
</dbReference>
<keyword evidence="2 4" id="KW-1133">Transmembrane helix</keyword>
<dbReference type="InterPro" id="IPR011701">
    <property type="entry name" value="MFS"/>
</dbReference>
<feature type="domain" description="Major facilitator superfamily (MFS) profile" evidence="5">
    <location>
        <begin position="12"/>
        <end position="402"/>
    </location>
</feature>
<name>C5BRI5_TERTT</name>
<dbReference type="HOGENOM" id="CLU_001265_59_9_6"/>
<dbReference type="PROSITE" id="PS50850">
    <property type="entry name" value="MFS"/>
    <property type="match status" value="1"/>
</dbReference>
<feature type="transmembrane region" description="Helical" evidence="4">
    <location>
        <begin position="266"/>
        <end position="285"/>
    </location>
</feature>
<evidence type="ECO:0000313" key="6">
    <source>
        <dbReference type="EMBL" id="ACR12545.1"/>
    </source>
</evidence>
<dbReference type="STRING" id="377629.TERTU_3566"/>
<evidence type="ECO:0000256" key="2">
    <source>
        <dbReference type="ARBA" id="ARBA00022989"/>
    </source>
</evidence>
<reference evidence="6 7" key="1">
    <citation type="journal article" date="2009" name="PLoS ONE">
        <title>The complete genome of Teredinibacter turnerae T7901: an intracellular endosymbiont of marine wood-boring bivalves (shipworms).</title>
        <authorList>
            <person name="Yang J.C."/>
            <person name="Madupu R."/>
            <person name="Durkin A.S."/>
            <person name="Ekborg N.A."/>
            <person name="Pedamallu C.S."/>
            <person name="Hostetler J.B."/>
            <person name="Radune D."/>
            <person name="Toms B.S."/>
            <person name="Henrissat B."/>
            <person name="Coutinho P.M."/>
            <person name="Schwarz S."/>
            <person name="Field L."/>
            <person name="Trindade-Silva A.E."/>
            <person name="Soares C.A.G."/>
            <person name="Elshahawi S."/>
            <person name="Hanora A."/>
            <person name="Schmidt E.W."/>
            <person name="Haygood M.G."/>
            <person name="Posfai J."/>
            <person name="Benner J."/>
            <person name="Madinger C."/>
            <person name="Nove J."/>
            <person name="Anton B."/>
            <person name="Chaudhary K."/>
            <person name="Foster J."/>
            <person name="Holman A."/>
            <person name="Kumar S."/>
            <person name="Lessard P.A."/>
            <person name="Luyten Y.A."/>
            <person name="Slatko B."/>
            <person name="Wood N."/>
            <person name="Wu B."/>
            <person name="Teplitski M."/>
            <person name="Mougous J.D."/>
            <person name="Ward N."/>
            <person name="Eisen J.A."/>
            <person name="Badger J.H."/>
            <person name="Distel D.L."/>
        </authorList>
    </citation>
    <scope>NUCLEOTIDE SEQUENCE [LARGE SCALE GENOMIC DNA]</scope>
    <source>
        <strain evidence="7">ATCC 39867 / T7901</strain>
    </source>
</reference>
<dbReference type="PANTHER" id="PTHR11360:SF308">
    <property type="entry name" value="BLL3089 PROTEIN"/>
    <property type="match status" value="1"/>
</dbReference>
<feature type="transmembrane region" description="Helical" evidence="4">
    <location>
        <begin position="79"/>
        <end position="99"/>
    </location>
</feature>
<feature type="transmembrane region" description="Helical" evidence="4">
    <location>
        <begin position="379"/>
        <end position="398"/>
    </location>
</feature>
<gene>
    <name evidence="6" type="ordered locus">TERTU_3566</name>
</gene>
<evidence type="ECO:0000259" key="5">
    <source>
        <dbReference type="PROSITE" id="PS50850"/>
    </source>
</evidence>
<dbReference type="InterPro" id="IPR050327">
    <property type="entry name" value="Proton-linked_MCT"/>
</dbReference>
<evidence type="ECO:0000256" key="3">
    <source>
        <dbReference type="ARBA" id="ARBA00023136"/>
    </source>
</evidence>
<dbReference type="InterPro" id="IPR036259">
    <property type="entry name" value="MFS_trans_sf"/>
</dbReference>
<keyword evidence="3 4" id="KW-0472">Membrane</keyword>
<feature type="transmembrane region" description="Helical" evidence="4">
    <location>
        <begin position="350"/>
        <end position="373"/>
    </location>
</feature>
<dbReference type="GO" id="GO:0022857">
    <property type="term" value="F:transmembrane transporter activity"/>
    <property type="evidence" value="ECO:0007669"/>
    <property type="project" value="InterPro"/>
</dbReference>
<dbReference type="AlphaFoldDB" id="C5BRI5"/>